<dbReference type="GO" id="GO:0003954">
    <property type="term" value="F:NADH dehydrogenase activity"/>
    <property type="evidence" value="ECO:0007669"/>
    <property type="project" value="TreeGrafter"/>
</dbReference>
<dbReference type="InterPro" id="IPR003945">
    <property type="entry name" value="NU5C-like"/>
</dbReference>
<evidence type="ECO:0000256" key="5">
    <source>
        <dbReference type="ARBA" id="ARBA00023136"/>
    </source>
</evidence>
<evidence type="ECO:0000256" key="7">
    <source>
        <dbReference type="ARBA" id="ARBA00032795"/>
    </source>
</evidence>
<feature type="transmembrane region" description="Helical" evidence="9">
    <location>
        <begin position="37"/>
        <end position="56"/>
    </location>
</feature>
<feature type="transmembrane region" description="Helical" evidence="9">
    <location>
        <begin position="388"/>
        <end position="407"/>
    </location>
</feature>
<feature type="transmembrane region" description="Helical" evidence="9">
    <location>
        <begin position="290"/>
        <end position="311"/>
    </location>
</feature>
<evidence type="ECO:0000256" key="2">
    <source>
        <dbReference type="ARBA" id="ARBA00019904"/>
    </source>
</evidence>
<feature type="transmembrane region" description="Helical" evidence="9">
    <location>
        <begin position="523"/>
        <end position="545"/>
    </location>
</feature>
<feature type="transmembrane region" description="Helical" evidence="9">
    <location>
        <begin position="120"/>
        <end position="137"/>
    </location>
</feature>
<evidence type="ECO:0000256" key="8">
    <source>
        <dbReference type="RuleBase" id="RU000320"/>
    </source>
</evidence>
<dbReference type="KEGG" id="mmn:midi_00113"/>
<dbReference type="PRINTS" id="PR01434">
    <property type="entry name" value="NADHDHGNASE5"/>
</dbReference>
<feature type="domain" description="NADH-Ubiquinone oxidoreductase (complex I) chain 5 N-terminal" evidence="11">
    <location>
        <begin position="71"/>
        <end position="121"/>
    </location>
</feature>
<feature type="transmembrane region" description="Helical" evidence="9">
    <location>
        <begin position="88"/>
        <end position="108"/>
    </location>
</feature>
<dbReference type="GO" id="GO:0042773">
    <property type="term" value="P:ATP synthesis coupled electron transport"/>
    <property type="evidence" value="ECO:0007669"/>
    <property type="project" value="InterPro"/>
</dbReference>
<evidence type="ECO:0000256" key="6">
    <source>
        <dbReference type="ARBA" id="ARBA00031571"/>
    </source>
</evidence>
<dbReference type="InterPro" id="IPR001516">
    <property type="entry name" value="Proton_antipo_N"/>
</dbReference>
<keyword evidence="4 9" id="KW-1133">Transmembrane helix</keyword>
<keyword evidence="5 9" id="KW-0472">Membrane</keyword>
<feature type="transmembrane region" description="Helical" evidence="9">
    <location>
        <begin position="350"/>
        <end position="368"/>
    </location>
</feature>
<dbReference type="GO" id="GO:0008137">
    <property type="term" value="F:NADH dehydrogenase (ubiquinone) activity"/>
    <property type="evidence" value="ECO:0007669"/>
    <property type="project" value="InterPro"/>
</dbReference>
<dbReference type="AlphaFoldDB" id="F7XUT5"/>
<dbReference type="NCBIfam" id="TIGR01974">
    <property type="entry name" value="NDH_I_L"/>
    <property type="match status" value="1"/>
</dbReference>
<keyword evidence="13" id="KW-1185">Reference proteome</keyword>
<dbReference type="Gene3D" id="1.20.5.2700">
    <property type="match status" value="1"/>
</dbReference>
<evidence type="ECO:0000256" key="3">
    <source>
        <dbReference type="ARBA" id="ARBA00022692"/>
    </source>
</evidence>
<dbReference type="NCBIfam" id="NF005141">
    <property type="entry name" value="PRK06590.1"/>
    <property type="match status" value="1"/>
</dbReference>
<dbReference type="Proteomes" id="UP000006639">
    <property type="component" value="Chromosome"/>
</dbReference>
<name>F7XUT5_MIDMI</name>
<dbReference type="InterPro" id="IPR001750">
    <property type="entry name" value="ND/Mrp_TM"/>
</dbReference>
<feature type="transmembrane region" description="Helical" evidence="9">
    <location>
        <begin position="427"/>
        <end position="452"/>
    </location>
</feature>
<dbReference type="EMBL" id="CP002130">
    <property type="protein sequence ID" value="AEI88434.1"/>
    <property type="molecule type" value="Genomic_DNA"/>
</dbReference>
<evidence type="ECO:0000313" key="12">
    <source>
        <dbReference type="EMBL" id="AEI88434.1"/>
    </source>
</evidence>
<sequence>MNMYLHNLSLSVVFLPLLASIPVGLNTNKVKPVIAQIITISFVSIAAIFSWIIFYYTCFDGQIIHLKLINWLNLGELKADWSIYIDPLTAIMFLVVNTVSTLVHIYSVSYMSHDPNQPRFFSYLSLFTFFMLVLVSADNFAQLFVGWEGVGLSSYLLIGFWFHKKSAYSAAMKAFLVNRVGDIGLAIGIFLIAMKFGSVEYATVFSKTKYLSEETINFLSVDTRLLTVICIALFIGCMGKSAQLGLHTWLPDAMEGPTPVSALIHAATMVTAGVFLLARCSYLFEYSEIALDLVTIVGAATCLFAATIATAQNDIKKIIAYSTCSQLGYMFFACGVSAYSAGIFHLLTHAFFKALLFLGAGSIIHALADEQNIKKMGGIWKKLPYTHALMWIGSIALAGIPPLSGFFSKDLILEAAYASDSRFGHLAYWLGVAAATLTAFYSCRLLFLVFYAPTNADKKIFTEIHEAPQSMMIPLMVLGIGSLICGYIGYHIIDISNLSFWSGAIFVLQEHDSIDKIDTIGHWVAQIPLLAALFAMLLAYYSYILKPIVSSWSYKNFRNINSFLEKKWYFDEVYEFILIKPVKLLGTSLWRFVDVGFIDGIPNYSARAVARFAKVACLLQTGYIYHYAMAMLIGVMILVYWYLPW</sequence>
<feature type="transmembrane region" description="Helical" evidence="9">
    <location>
        <begin position="262"/>
        <end position="284"/>
    </location>
</feature>
<feature type="transmembrane region" description="Helical" evidence="9">
    <location>
        <begin position="624"/>
        <end position="643"/>
    </location>
</feature>
<evidence type="ECO:0000256" key="4">
    <source>
        <dbReference type="ARBA" id="ARBA00022989"/>
    </source>
</evidence>
<dbReference type="Pfam" id="PF00361">
    <property type="entry name" value="Proton_antipo_M"/>
    <property type="match status" value="1"/>
</dbReference>
<dbReference type="PANTHER" id="PTHR42829:SF2">
    <property type="entry name" value="NADH-UBIQUINONE OXIDOREDUCTASE CHAIN 5"/>
    <property type="match status" value="1"/>
</dbReference>
<evidence type="ECO:0000256" key="9">
    <source>
        <dbReference type="SAM" id="Phobius"/>
    </source>
</evidence>
<dbReference type="Pfam" id="PF00662">
    <property type="entry name" value="Proton_antipo_N"/>
    <property type="match status" value="1"/>
</dbReference>
<feature type="transmembrane region" description="Helical" evidence="9">
    <location>
        <begin position="183"/>
        <end position="205"/>
    </location>
</feature>
<dbReference type="STRING" id="696127.midi_00113"/>
<dbReference type="GO" id="GO:0015990">
    <property type="term" value="P:electron transport coupled proton transport"/>
    <property type="evidence" value="ECO:0007669"/>
    <property type="project" value="TreeGrafter"/>
</dbReference>
<dbReference type="GO" id="GO:0016020">
    <property type="term" value="C:membrane"/>
    <property type="evidence" value="ECO:0007669"/>
    <property type="project" value="UniProtKB-SubCell"/>
</dbReference>
<protein>
    <recommendedName>
        <fullName evidence="2">NADH-quinone oxidoreductase subunit L</fullName>
    </recommendedName>
    <alternativeName>
        <fullName evidence="6">NADH dehydrogenase I subunit L</fullName>
    </alternativeName>
    <alternativeName>
        <fullName evidence="7">NDH-1 subunit L</fullName>
    </alternativeName>
</protein>
<evidence type="ECO:0000313" key="13">
    <source>
        <dbReference type="Proteomes" id="UP000006639"/>
    </source>
</evidence>
<feature type="transmembrane region" description="Helical" evidence="9">
    <location>
        <begin position="473"/>
        <end position="493"/>
    </location>
</feature>
<dbReference type="HOGENOM" id="CLU_007100_6_0_5"/>
<feature type="transmembrane region" description="Helical" evidence="9">
    <location>
        <begin position="143"/>
        <end position="162"/>
    </location>
</feature>
<dbReference type="PANTHER" id="PTHR42829">
    <property type="entry name" value="NADH-UBIQUINONE OXIDOREDUCTASE CHAIN 5"/>
    <property type="match status" value="1"/>
</dbReference>
<keyword evidence="12" id="KW-0830">Ubiquinone</keyword>
<dbReference type="InterPro" id="IPR018393">
    <property type="entry name" value="NADHpl_OxRdtase_5_subgr"/>
</dbReference>
<feature type="transmembrane region" description="Helical" evidence="9">
    <location>
        <begin position="6"/>
        <end position="25"/>
    </location>
</feature>
<keyword evidence="3 8" id="KW-0812">Transmembrane</keyword>
<gene>
    <name evidence="12" type="primary">nuoL</name>
    <name evidence="12" type="ordered locus">midi_00113</name>
</gene>
<evidence type="ECO:0000259" key="10">
    <source>
        <dbReference type="Pfam" id="PF00361"/>
    </source>
</evidence>
<evidence type="ECO:0000256" key="1">
    <source>
        <dbReference type="ARBA" id="ARBA00004127"/>
    </source>
</evidence>
<accession>F7XUT5</accession>
<reference evidence="12 13" key="1">
    <citation type="journal article" date="2011" name="Mol. Biol. Evol.">
        <title>Phylogenomic evidence for the presence of a flagellum and cbb3 oxidase in the free-living mitochondrial ancestor.</title>
        <authorList>
            <person name="Sassera D."/>
            <person name="Lo N."/>
            <person name="Epis S."/>
            <person name="D'Auria G."/>
            <person name="Montagna M."/>
            <person name="Comandatore F."/>
            <person name="Horner D."/>
            <person name="Pereto J."/>
            <person name="Luciano A.M."/>
            <person name="Franciosi F."/>
            <person name="Ferri E."/>
            <person name="Crotti E."/>
            <person name="Bazzocchi C."/>
            <person name="Daffonchio D."/>
            <person name="Sacchi L."/>
            <person name="Moya A."/>
            <person name="Latorre A."/>
            <person name="Bandi C."/>
        </authorList>
    </citation>
    <scope>NUCLEOTIDE SEQUENCE [LARGE SCALE GENOMIC DNA]</scope>
    <source>
        <strain evidence="12 13">IricVA</strain>
    </source>
</reference>
<dbReference type="GO" id="GO:0012505">
    <property type="term" value="C:endomembrane system"/>
    <property type="evidence" value="ECO:0007669"/>
    <property type="project" value="UniProtKB-SubCell"/>
</dbReference>
<organism evidence="12 13">
    <name type="scientific">Midichloria mitochondrii (strain IricVA)</name>
    <dbReference type="NCBI Taxonomy" id="696127"/>
    <lineage>
        <taxon>Bacteria</taxon>
        <taxon>Pseudomonadati</taxon>
        <taxon>Pseudomonadota</taxon>
        <taxon>Alphaproteobacteria</taxon>
        <taxon>Rickettsiales</taxon>
        <taxon>Candidatus Midichloriaceae</taxon>
        <taxon>Candidatus Midichloria</taxon>
    </lineage>
</organism>
<proteinExistence type="predicted"/>
<feature type="domain" description="NADH:quinone oxidoreductase/Mrp antiporter transmembrane" evidence="10">
    <location>
        <begin position="137"/>
        <end position="427"/>
    </location>
</feature>
<comment type="subcellular location">
    <subcellularLocation>
        <location evidence="1">Endomembrane system</location>
        <topology evidence="1">Multi-pass membrane protein</topology>
    </subcellularLocation>
    <subcellularLocation>
        <location evidence="8">Membrane</location>
        <topology evidence="8">Multi-pass membrane protein</topology>
    </subcellularLocation>
</comment>
<feature type="transmembrane region" description="Helical" evidence="9">
    <location>
        <begin position="225"/>
        <end position="250"/>
    </location>
</feature>
<evidence type="ECO:0000259" key="11">
    <source>
        <dbReference type="Pfam" id="PF00662"/>
    </source>
</evidence>